<feature type="signal peptide" evidence="1">
    <location>
        <begin position="1"/>
        <end position="18"/>
    </location>
</feature>
<dbReference type="Gramene" id="TKW23845">
    <property type="protein sequence ID" value="TKW23845"/>
    <property type="gene ID" value="SEVIR_3G013901v2"/>
</dbReference>
<dbReference type="Proteomes" id="UP000298652">
    <property type="component" value="Chromosome 3"/>
</dbReference>
<dbReference type="EMBL" id="CM016554">
    <property type="protein sequence ID" value="TKW23845.1"/>
    <property type="molecule type" value="Genomic_DNA"/>
</dbReference>
<organism evidence="2 3">
    <name type="scientific">Setaria viridis</name>
    <name type="common">Green bristlegrass</name>
    <name type="synonym">Setaria italica subsp. viridis</name>
    <dbReference type="NCBI Taxonomy" id="4556"/>
    <lineage>
        <taxon>Eukaryota</taxon>
        <taxon>Viridiplantae</taxon>
        <taxon>Streptophyta</taxon>
        <taxon>Embryophyta</taxon>
        <taxon>Tracheophyta</taxon>
        <taxon>Spermatophyta</taxon>
        <taxon>Magnoliopsida</taxon>
        <taxon>Liliopsida</taxon>
        <taxon>Poales</taxon>
        <taxon>Poaceae</taxon>
        <taxon>PACMAD clade</taxon>
        <taxon>Panicoideae</taxon>
        <taxon>Panicodae</taxon>
        <taxon>Paniceae</taxon>
        <taxon>Cenchrinae</taxon>
        <taxon>Setaria</taxon>
    </lineage>
</organism>
<proteinExistence type="predicted"/>
<protein>
    <submittedName>
        <fullName evidence="2">Uncharacterized protein</fullName>
    </submittedName>
</protein>
<evidence type="ECO:0000313" key="2">
    <source>
        <dbReference type="EMBL" id="TKW23845.1"/>
    </source>
</evidence>
<feature type="chain" id="PRO_5020368369" evidence="1">
    <location>
        <begin position="19"/>
        <end position="55"/>
    </location>
</feature>
<dbReference type="AlphaFoldDB" id="A0A4U6V6I4"/>
<reference evidence="2" key="1">
    <citation type="submission" date="2019-03" db="EMBL/GenBank/DDBJ databases">
        <title>WGS assembly of Setaria viridis.</title>
        <authorList>
            <person name="Huang P."/>
            <person name="Jenkins J."/>
            <person name="Grimwood J."/>
            <person name="Barry K."/>
            <person name="Healey A."/>
            <person name="Mamidi S."/>
            <person name="Sreedasyam A."/>
            <person name="Shu S."/>
            <person name="Feldman M."/>
            <person name="Wu J."/>
            <person name="Yu Y."/>
            <person name="Chen C."/>
            <person name="Johnson J."/>
            <person name="Rokhsar D."/>
            <person name="Baxter I."/>
            <person name="Schmutz J."/>
            <person name="Brutnell T."/>
            <person name="Kellogg E."/>
        </authorList>
    </citation>
    <scope>NUCLEOTIDE SEQUENCE [LARGE SCALE GENOMIC DNA]</scope>
</reference>
<name>A0A4U6V6I4_SETVI</name>
<gene>
    <name evidence="2" type="ORF">SEVIR_3G013901v2</name>
</gene>
<evidence type="ECO:0000256" key="1">
    <source>
        <dbReference type="SAM" id="SignalP"/>
    </source>
</evidence>
<accession>A0A4U6V6I4</accession>
<keyword evidence="1" id="KW-0732">Signal</keyword>
<sequence>MIECICKLLQYWIRVCLTFVCTMEDIPICSQMTKAQIPGGKSRKIHVSLMFHVFL</sequence>
<keyword evidence="3" id="KW-1185">Reference proteome</keyword>
<evidence type="ECO:0000313" key="3">
    <source>
        <dbReference type="Proteomes" id="UP000298652"/>
    </source>
</evidence>